<sequence length="139" mass="16067">MRTIMHLVWEIMQQHYDAGVFRQQHQSRSKSRISKVATYTTMSSKSASLAVRLVPNNSSYASKRDPDEDDEDTLFAELEEEIENSSDAFVRESGLKALKAEMERLEHMQQNQYGKYSEIKDEKEVVHTRATLRCPLLSP</sequence>
<dbReference type="Proteomes" id="UP000724874">
    <property type="component" value="Unassembled WGS sequence"/>
</dbReference>
<organism evidence="1 2">
    <name type="scientific">Gymnopilus junonius</name>
    <name type="common">Spectacular rustgill mushroom</name>
    <name type="synonym">Gymnopilus spectabilis subsp. junonius</name>
    <dbReference type="NCBI Taxonomy" id="109634"/>
    <lineage>
        <taxon>Eukaryota</taxon>
        <taxon>Fungi</taxon>
        <taxon>Dikarya</taxon>
        <taxon>Basidiomycota</taxon>
        <taxon>Agaricomycotina</taxon>
        <taxon>Agaricomycetes</taxon>
        <taxon>Agaricomycetidae</taxon>
        <taxon>Agaricales</taxon>
        <taxon>Agaricineae</taxon>
        <taxon>Hymenogastraceae</taxon>
        <taxon>Gymnopilus</taxon>
    </lineage>
</organism>
<dbReference type="AlphaFoldDB" id="A0A9P5NZP1"/>
<protein>
    <submittedName>
        <fullName evidence="1">Uncharacterized protein</fullName>
    </submittedName>
</protein>
<reference evidence="1" key="1">
    <citation type="submission" date="2020-11" db="EMBL/GenBank/DDBJ databases">
        <authorList>
            <consortium name="DOE Joint Genome Institute"/>
            <person name="Ahrendt S."/>
            <person name="Riley R."/>
            <person name="Andreopoulos W."/>
            <person name="LaButti K."/>
            <person name="Pangilinan J."/>
            <person name="Ruiz-duenas F.J."/>
            <person name="Barrasa J.M."/>
            <person name="Sanchez-Garcia M."/>
            <person name="Camarero S."/>
            <person name="Miyauchi S."/>
            <person name="Serrano A."/>
            <person name="Linde D."/>
            <person name="Babiker R."/>
            <person name="Drula E."/>
            <person name="Ayuso-Fernandez I."/>
            <person name="Pacheco R."/>
            <person name="Padilla G."/>
            <person name="Ferreira P."/>
            <person name="Barriuso J."/>
            <person name="Kellner H."/>
            <person name="Castanera R."/>
            <person name="Alfaro M."/>
            <person name="Ramirez L."/>
            <person name="Pisabarro A.G."/>
            <person name="Kuo A."/>
            <person name="Tritt A."/>
            <person name="Lipzen A."/>
            <person name="He G."/>
            <person name="Yan M."/>
            <person name="Ng V."/>
            <person name="Cullen D."/>
            <person name="Martin F."/>
            <person name="Rosso M.-N."/>
            <person name="Henrissat B."/>
            <person name="Hibbett D."/>
            <person name="Martinez A.T."/>
            <person name="Grigoriev I.V."/>
        </authorList>
    </citation>
    <scope>NUCLEOTIDE SEQUENCE</scope>
    <source>
        <strain evidence="1">AH 44721</strain>
    </source>
</reference>
<comment type="caution">
    <text evidence="1">The sequence shown here is derived from an EMBL/GenBank/DDBJ whole genome shotgun (WGS) entry which is preliminary data.</text>
</comment>
<evidence type="ECO:0000313" key="2">
    <source>
        <dbReference type="Proteomes" id="UP000724874"/>
    </source>
</evidence>
<keyword evidence="2" id="KW-1185">Reference proteome</keyword>
<dbReference type="EMBL" id="JADNYJ010000001">
    <property type="protein sequence ID" value="KAF8914015.1"/>
    <property type="molecule type" value="Genomic_DNA"/>
</dbReference>
<proteinExistence type="predicted"/>
<name>A0A9P5NZP1_GYMJU</name>
<evidence type="ECO:0000313" key="1">
    <source>
        <dbReference type="EMBL" id="KAF8914015.1"/>
    </source>
</evidence>
<gene>
    <name evidence="1" type="ORF">CPB84DRAFT_45111</name>
</gene>
<dbReference type="OrthoDB" id="10257948at2759"/>
<accession>A0A9P5NZP1</accession>